<dbReference type="EMBL" id="VSRR010001335">
    <property type="protein sequence ID" value="MPC24486.1"/>
    <property type="molecule type" value="Genomic_DNA"/>
</dbReference>
<reference evidence="1 2" key="1">
    <citation type="submission" date="2019-05" db="EMBL/GenBank/DDBJ databases">
        <title>Another draft genome of Portunus trituberculatus and its Hox gene families provides insights of decapod evolution.</title>
        <authorList>
            <person name="Jeong J.-H."/>
            <person name="Song I."/>
            <person name="Kim S."/>
            <person name="Choi T."/>
            <person name="Kim D."/>
            <person name="Ryu S."/>
            <person name="Kim W."/>
        </authorList>
    </citation>
    <scope>NUCLEOTIDE SEQUENCE [LARGE SCALE GENOMIC DNA]</scope>
    <source>
        <tissue evidence="1">Muscle</tissue>
    </source>
</reference>
<dbReference type="Proteomes" id="UP000324222">
    <property type="component" value="Unassembled WGS sequence"/>
</dbReference>
<organism evidence="1 2">
    <name type="scientific">Portunus trituberculatus</name>
    <name type="common">Swimming crab</name>
    <name type="synonym">Neptunus trituberculatus</name>
    <dbReference type="NCBI Taxonomy" id="210409"/>
    <lineage>
        <taxon>Eukaryota</taxon>
        <taxon>Metazoa</taxon>
        <taxon>Ecdysozoa</taxon>
        <taxon>Arthropoda</taxon>
        <taxon>Crustacea</taxon>
        <taxon>Multicrustacea</taxon>
        <taxon>Malacostraca</taxon>
        <taxon>Eumalacostraca</taxon>
        <taxon>Eucarida</taxon>
        <taxon>Decapoda</taxon>
        <taxon>Pleocyemata</taxon>
        <taxon>Brachyura</taxon>
        <taxon>Eubrachyura</taxon>
        <taxon>Portunoidea</taxon>
        <taxon>Portunidae</taxon>
        <taxon>Portuninae</taxon>
        <taxon>Portunus</taxon>
    </lineage>
</organism>
<evidence type="ECO:0000313" key="1">
    <source>
        <dbReference type="EMBL" id="MPC24486.1"/>
    </source>
</evidence>
<evidence type="ECO:0000313" key="2">
    <source>
        <dbReference type="Proteomes" id="UP000324222"/>
    </source>
</evidence>
<protein>
    <submittedName>
        <fullName evidence="1">Uncharacterized protein</fullName>
    </submittedName>
</protein>
<name>A0A5B7DU58_PORTR</name>
<comment type="caution">
    <text evidence="1">The sequence shown here is derived from an EMBL/GenBank/DDBJ whole genome shotgun (WGS) entry which is preliminary data.</text>
</comment>
<gene>
    <name evidence="1" type="ORF">E2C01_017567</name>
</gene>
<keyword evidence="2" id="KW-1185">Reference proteome</keyword>
<sequence length="66" mass="7403">MERLAPLYPVNGVTLEMRMESHCETALERHGVVLCLSRLSSPDAQEKSSGLLAAYKKENDRTRTVL</sequence>
<proteinExistence type="predicted"/>
<dbReference type="AlphaFoldDB" id="A0A5B7DU58"/>
<accession>A0A5B7DU58</accession>